<dbReference type="InterPro" id="IPR003593">
    <property type="entry name" value="AAA+_ATPase"/>
</dbReference>
<evidence type="ECO:0000256" key="2">
    <source>
        <dbReference type="ARBA" id="ARBA00022840"/>
    </source>
</evidence>
<keyword evidence="3" id="KW-0413">Isomerase</keyword>
<accession>A0A220S573</accession>
<evidence type="ECO:0000313" key="5">
    <source>
        <dbReference type="EMBL" id="ASK28582.1"/>
    </source>
</evidence>
<evidence type="ECO:0000256" key="3">
    <source>
        <dbReference type="HAMAP-Rule" id="MF_01487"/>
    </source>
</evidence>
<dbReference type="EMBL" id="CP022278">
    <property type="protein sequence ID" value="ASK28582.1"/>
    <property type="molecule type" value="Genomic_DNA"/>
</dbReference>
<dbReference type="GO" id="GO:0016887">
    <property type="term" value="F:ATP hydrolysis activity"/>
    <property type="evidence" value="ECO:0007669"/>
    <property type="project" value="RHEA"/>
</dbReference>
<dbReference type="RefSeq" id="WP_089037267.1">
    <property type="nucleotide sequence ID" value="NZ_CP022278.1"/>
</dbReference>
<keyword evidence="3" id="KW-0227">DNA damage</keyword>
<keyword evidence="2 3" id="KW-0067">ATP-binding</keyword>
<name>A0A220S573_9NEIS</name>
<keyword evidence="3" id="KW-0238">DNA-binding</keyword>
<dbReference type="InterPro" id="IPR027417">
    <property type="entry name" value="P-loop_NTPase"/>
</dbReference>
<dbReference type="GO" id="GO:0008854">
    <property type="term" value="F:exodeoxyribonuclease V activity"/>
    <property type="evidence" value="ECO:0007669"/>
    <property type="project" value="InterPro"/>
</dbReference>
<dbReference type="CDD" id="cd17933">
    <property type="entry name" value="DEXSc_RecD-like"/>
    <property type="match status" value="1"/>
</dbReference>
<keyword evidence="3" id="KW-0234">DNA repair</keyword>
<keyword evidence="3" id="KW-0269">Exonuclease</keyword>
<organism evidence="5 6">
    <name type="scientific">Neisseria chenwenguii</name>
    <dbReference type="NCBI Taxonomy" id="1853278"/>
    <lineage>
        <taxon>Bacteria</taxon>
        <taxon>Pseudomonadati</taxon>
        <taxon>Pseudomonadota</taxon>
        <taxon>Betaproteobacteria</taxon>
        <taxon>Neisseriales</taxon>
        <taxon>Neisseriaceae</taxon>
        <taxon>Neisseria</taxon>
    </lineage>
</organism>
<dbReference type="Pfam" id="PF13245">
    <property type="entry name" value="AAA_19"/>
    <property type="match status" value="1"/>
</dbReference>
<gene>
    <name evidence="3 5" type="primary">recD</name>
    <name evidence="5" type="ORF">BG910_11805</name>
</gene>
<dbReference type="AlphaFoldDB" id="A0A220S573"/>
<dbReference type="HAMAP" id="MF_01487">
    <property type="entry name" value="RecD"/>
    <property type="match status" value="1"/>
</dbReference>
<keyword evidence="3" id="KW-0540">Nuclease</keyword>
<dbReference type="InterPro" id="IPR050534">
    <property type="entry name" value="Coronavir_polyprotein_1ab"/>
</dbReference>
<keyword evidence="3" id="KW-0378">Hydrolase</keyword>
<comment type="similarity">
    <text evidence="3">Belongs to the RecD family.</text>
</comment>
<dbReference type="InterPro" id="IPR006344">
    <property type="entry name" value="RecD"/>
</dbReference>
<protein>
    <recommendedName>
        <fullName evidence="3">RecBCD enzyme subunit RecD</fullName>
        <ecNumber evidence="3">5.6.2.3</ecNumber>
    </recommendedName>
    <alternativeName>
        <fullName evidence="3">DNA 5'-3' helicase subunit RecD</fullName>
    </alternativeName>
    <alternativeName>
        <fullName evidence="3">Exonuclease V subunit RecD</fullName>
        <shortName evidence="3">ExoV subunit RecD</shortName>
    </alternativeName>
    <alternativeName>
        <fullName evidence="3">Helicase/nuclease RecBCD subunit RecD</fullName>
    </alternativeName>
</protein>
<dbReference type="CDD" id="cd18809">
    <property type="entry name" value="SF1_C_RecD"/>
    <property type="match status" value="1"/>
</dbReference>
<keyword evidence="1 3" id="KW-0547">Nucleotide-binding</keyword>
<dbReference type="NCBIfam" id="TIGR01447">
    <property type="entry name" value="recD"/>
    <property type="match status" value="1"/>
</dbReference>
<dbReference type="GO" id="GO:0005524">
    <property type="term" value="F:ATP binding"/>
    <property type="evidence" value="ECO:0007669"/>
    <property type="project" value="UniProtKB-UniRule"/>
</dbReference>
<dbReference type="EC" id="5.6.2.3" evidence="3"/>
<dbReference type="GO" id="GO:0000724">
    <property type="term" value="P:double-strand break repair via homologous recombination"/>
    <property type="evidence" value="ECO:0007669"/>
    <property type="project" value="UniProtKB-UniRule"/>
</dbReference>
<dbReference type="InterPro" id="IPR027785">
    <property type="entry name" value="UvrD-like_helicase_C"/>
</dbReference>
<evidence type="ECO:0000259" key="4">
    <source>
        <dbReference type="SMART" id="SM00382"/>
    </source>
</evidence>
<comment type="subunit">
    <text evidence="3">Heterotrimer of RecB, RecC and RecD. All subunits contribute to DNA-binding.</text>
</comment>
<sequence length="583" mass="62911">MQDPEHFYLSPAAAATRFIENFAPDVAGVASPFVVQLFNALQNGHSFVRISDGDAAALRRCGGLVGGAGSPLVLAGNRLFLGRLWQLEQDLAAEIKRLAEAPAPEVDWMQTAQNLQNWFADKGSEGQRDAAALALIKPFMLITGGPGTGKTTTVAKLLGLVCANSAKLPRIALAAPTGKAAAHMARALHQALEKFEMPSETKTHLAALEGKTVHRLLKLRPPQMRPAFDAQNPLPLDMLVVDEASMLDVSLLLDLLRAVPTGCRLVFLGDPFQLPSVGVGAVLAALARETVLDAETDRRLREYLPEHGFQTAGHPPALAQNTAALTVSHRFGADSGIGCLARAVVAGQSEEAWAQFDKFPEHLAVMAGTPKQQAALLYRKHAAYWRAVDAGDVQTAFKHAADVVVLAAWRKDAAAFNEAYLNRLMLEKRARADVPWYAGQMLMVTRNDYGLDLFNGDIGLMMPNADSDGLAAYFKVSDGLKKIPVSRLPPYEPAFAMTVHKSQGSEYGEVWLLPPSGGAPAADTDEDDVLSGLNNALLYTAITRAREKFVFWGGKNEWTAAVETRKKRQTALADMIGDCFKGN</sequence>
<dbReference type="Pfam" id="PF13538">
    <property type="entry name" value="UvrD_C_2"/>
    <property type="match status" value="1"/>
</dbReference>
<feature type="binding site" evidence="3">
    <location>
        <begin position="144"/>
        <end position="151"/>
    </location>
    <ligand>
        <name>ATP</name>
        <dbReference type="ChEBI" id="CHEBI:30616"/>
    </ligand>
</feature>
<dbReference type="GO" id="GO:0009338">
    <property type="term" value="C:exodeoxyribonuclease V complex"/>
    <property type="evidence" value="ECO:0007669"/>
    <property type="project" value="InterPro"/>
</dbReference>
<comment type="miscellaneous">
    <text evidence="3">In the RecBCD complex, RecB has a slow 3'-5' helicase, an exonuclease activity and loads RecA onto ssDNA, RecD has a fast 5'-3' helicase activity, while RecC stimulates the ATPase and processivity of the RecB helicase and contributes to recognition of the Chi site.</text>
</comment>
<comment type="catalytic activity">
    <reaction evidence="3">
        <text>ATP + H2O = ADP + phosphate + H(+)</text>
        <dbReference type="Rhea" id="RHEA:13065"/>
        <dbReference type="ChEBI" id="CHEBI:15377"/>
        <dbReference type="ChEBI" id="CHEBI:15378"/>
        <dbReference type="ChEBI" id="CHEBI:30616"/>
        <dbReference type="ChEBI" id="CHEBI:43474"/>
        <dbReference type="ChEBI" id="CHEBI:456216"/>
        <dbReference type="EC" id="5.6.2.3"/>
    </reaction>
</comment>
<dbReference type="KEGG" id="nei:BG910_11805"/>
<evidence type="ECO:0000313" key="6">
    <source>
        <dbReference type="Proteomes" id="UP000198238"/>
    </source>
</evidence>
<proteinExistence type="inferred from homology"/>
<keyword evidence="3" id="KW-0347">Helicase</keyword>
<feature type="domain" description="AAA+ ATPase" evidence="4">
    <location>
        <begin position="136"/>
        <end position="306"/>
    </location>
</feature>
<keyword evidence="6" id="KW-1185">Reference proteome</keyword>
<dbReference type="Proteomes" id="UP000198238">
    <property type="component" value="Chromosome"/>
</dbReference>
<comment type="function">
    <text evidence="3">A helicase/nuclease that prepares dsDNA breaks (DSB) for recombinational DNA repair. Binds to DSBs and unwinds DNA via a highly rapid and processive ATP-dependent bidirectional helicase activity. Unwinds dsDNA until it encounters a Chi (crossover hotspot instigator) sequence from the 3' direction. Cuts ssDNA a few nucleotides 3' to the Chi site. The properties and activities of the enzyme are changed at Chi. The Chi-altered holoenzyme produces a long 3'-ssDNA overhang and facilitates RecA-binding to the ssDNA for homologous DNA recombination and repair. Holoenzyme degrades any linearized DNA that is unable to undergo homologous recombination. In the holoenzyme this subunit has ssDNA-dependent ATPase and 5'-3' helicase activity. When added to pre-assembled RecBC greatly stimulates nuclease activity and augments holoenzyme processivity. Negatively regulates the RecA-loading ability of RecBCD.</text>
</comment>
<dbReference type="PANTHER" id="PTHR43788:SF6">
    <property type="entry name" value="DNA HELICASE B"/>
    <property type="match status" value="1"/>
</dbReference>
<dbReference type="GO" id="GO:0043139">
    <property type="term" value="F:5'-3' DNA helicase activity"/>
    <property type="evidence" value="ECO:0007669"/>
    <property type="project" value="UniProtKB-UniRule"/>
</dbReference>
<dbReference type="GO" id="GO:0017116">
    <property type="term" value="F:single-stranded DNA helicase activity"/>
    <property type="evidence" value="ECO:0007669"/>
    <property type="project" value="TreeGrafter"/>
</dbReference>
<dbReference type="GO" id="GO:0003677">
    <property type="term" value="F:DNA binding"/>
    <property type="evidence" value="ECO:0007669"/>
    <property type="project" value="UniProtKB-UniRule"/>
</dbReference>
<dbReference type="Gene3D" id="3.40.50.300">
    <property type="entry name" value="P-loop containing nucleotide triphosphate hydrolases"/>
    <property type="match status" value="2"/>
</dbReference>
<dbReference type="SUPFAM" id="SSF52540">
    <property type="entry name" value="P-loop containing nucleoside triphosphate hydrolases"/>
    <property type="match status" value="1"/>
</dbReference>
<evidence type="ECO:0000256" key="1">
    <source>
        <dbReference type="ARBA" id="ARBA00022741"/>
    </source>
</evidence>
<dbReference type="SMART" id="SM00382">
    <property type="entry name" value="AAA"/>
    <property type="match status" value="1"/>
</dbReference>
<reference evidence="5 6" key="1">
    <citation type="submission" date="2017-06" db="EMBL/GenBank/DDBJ databases">
        <title>Neisseria chenwenguii sp. nov., isolated from the intestinal contents of Tibetan Plateau Pika in Yushu, Qinghai Province, China.</title>
        <authorList>
            <person name="Zhang G."/>
        </authorList>
    </citation>
    <scope>NUCLEOTIDE SEQUENCE [LARGE SCALE GENOMIC DNA]</scope>
    <source>
        <strain evidence="5 6">10023</strain>
    </source>
</reference>
<dbReference type="PANTHER" id="PTHR43788">
    <property type="entry name" value="DNA2/NAM7 HELICASE FAMILY MEMBER"/>
    <property type="match status" value="1"/>
</dbReference>